<name>A0A1Y5EIV8_COLPS</name>
<dbReference type="GO" id="GO:0005829">
    <property type="term" value="C:cytosol"/>
    <property type="evidence" value="ECO:0007669"/>
    <property type="project" value="TreeGrafter"/>
</dbReference>
<dbReference type="Proteomes" id="UP000243053">
    <property type="component" value="Unassembled WGS sequence"/>
</dbReference>
<dbReference type="InterPro" id="IPR008928">
    <property type="entry name" value="6-hairpin_glycosidase_sf"/>
</dbReference>
<feature type="signal peptide" evidence="1">
    <location>
        <begin position="1"/>
        <end position="16"/>
    </location>
</feature>
<dbReference type="EMBL" id="MAAF01000054">
    <property type="protein sequence ID" value="OUR81044.1"/>
    <property type="molecule type" value="Genomic_DNA"/>
</dbReference>
<dbReference type="Gene3D" id="3.30.2080.10">
    <property type="entry name" value="GH92 mannosidase domain"/>
    <property type="match status" value="1"/>
</dbReference>
<dbReference type="GO" id="GO:0006516">
    <property type="term" value="P:glycoprotein catabolic process"/>
    <property type="evidence" value="ECO:0007669"/>
    <property type="project" value="TreeGrafter"/>
</dbReference>
<dbReference type="SUPFAM" id="SSF48208">
    <property type="entry name" value="Six-hairpin glycosidases"/>
    <property type="match status" value="1"/>
</dbReference>
<dbReference type="InterPro" id="IPR012939">
    <property type="entry name" value="Glyco_hydro_92"/>
</dbReference>
<feature type="domain" description="Glycosyl hydrolase family 92 N-terminal" evidence="3">
    <location>
        <begin position="23"/>
        <end position="279"/>
    </location>
</feature>
<dbReference type="Pfam" id="PF17678">
    <property type="entry name" value="Glyco_hydro_92N"/>
    <property type="match status" value="1"/>
</dbReference>
<dbReference type="AlphaFoldDB" id="A0A1Y5EIV8"/>
<dbReference type="Gene3D" id="1.20.1050.60">
    <property type="entry name" value="alpha-1,2-mannosidase"/>
    <property type="match status" value="1"/>
</dbReference>
<dbReference type="InterPro" id="IPR005887">
    <property type="entry name" value="GH92_a_mannosidase_put"/>
</dbReference>
<evidence type="ECO:0000313" key="4">
    <source>
        <dbReference type="EMBL" id="OUR81044.1"/>
    </source>
</evidence>
<dbReference type="InterPro" id="IPR050883">
    <property type="entry name" value="PNGase"/>
</dbReference>
<accession>A0A1Y5EIV8</accession>
<dbReference type="InterPro" id="IPR041371">
    <property type="entry name" value="GH92_N"/>
</dbReference>
<dbReference type="InterPro" id="IPR014718">
    <property type="entry name" value="GH-type_carb-bd"/>
</dbReference>
<keyword evidence="1" id="KW-0732">Signal</keyword>
<dbReference type="Gene3D" id="2.70.98.10">
    <property type="match status" value="1"/>
</dbReference>
<dbReference type="PANTHER" id="PTHR12143">
    <property type="entry name" value="PEPTIDE N-GLYCANASE PNGASE -RELATED"/>
    <property type="match status" value="1"/>
</dbReference>
<comment type="caution">
    <text evidence="4">The sequence shown here is derived from an EMBL/GenBank/DDBJ whole genome shotgun (WGS) entry which is preliminary data.</text>
</comment>
<dbReference type="PANTHER" id="PTHR12143:SF39">
    <property type="entry name" value="SECRETED PROTEIN"/>
    <property type="match status" value="1"/>
</dbReference>
<evidence type="ECO:0000256" key="1">
    <source>
        <dbReference type="SAM" id="SignalP"/>
    </source>
</evidence>
<protein>
    <submittedName>
        <fullName evidence="4">Alpha-mannosidase</fullName>
    </submittedName>
</protein>
<dbReference type="Gene3D" id="1.20.1610.10">
    <property type="entry name" value="alpha-1,2-mannosidases domains"/>
    <property type="match status" value="1"/>
</dbReference>
<dbReference type="FunFam" id="3.30.2080.10:FF:000001">
    <property type="entry name" value="Alpha-1,2-mannosidase subfamily"/>
    <property type="match status" value="1"/>
</dbReference>
<gene>
    <name evidence="4" type="ORF">A9Q75_08575</name>
</gene>
<feature type="chain" id="PRO_5012396031" evidence="1">
    <location>
        <begin position="17"/>
        <end position="750"/>
    </location>
</feature>
<feature type="domain" description="Glycosyl hydrolase family 92" evidence="2">
    <location>
        <begin position="285"/>
        <end position="745"/>
    </location>
</feature>
<dbReference type="GO" id="GO:0030246">
    <property type="term" value="F:carbohydrate binding"/>
    <property type="evidence" value="ECO:0007669"/>
    <property type="project" value="InterPro"/>
</dbReference>
<dbReference type="GO" id="GO:0005975">
    <property type="term" value="P:carbohydrate metabolic process"/>
    <property type="evidence" value="ECO:0007669"/>
    <property type="project" value="InterPro"/>
</dbReference>
<evidence type="ECO:0000259" key="2">
    <source>
        <dbReference type="Pfam" id="PF07971"/>
    </source>
</evidence>
<evidence type="ECO:0000259" key="3">
    <source>
        <dbReference type="Pfam" id="PF17678"/>
    </source>
</evidence>
<organism evidence="4 5">
    <name type="scientific">Colwellia psychrerythraea</name>
    <name type="common">Vibrio psychroerythus</name>
    <dbReference type="NCBI Taxonomy" id="28229"/>
    <lineage>
        <taxon>Bacteria</taxon>
        <taxon>Pseudomonadati</taxon>
        <taxon>Pseudomonadota</taxon>
        <taxon>Gammaproteobacteria</taxon>
        <taxon>Alteromonadales</taxon>
        <taxon>Colwelliaceae</taxon>
        <taxon>Colwellia</taxon>
    </lineage>
</organism>
<dbReference type="Pfam" id="PF07971">
    <property type="entry name" value="Glyco_hydro_92"/>
    <property type="match status" value="1"/>
</dbReference>
<dbReference type="FunFam" id="1.20.1050.60:FF:000001">
    <property type="entry name" value="Putative alpha-1,2-mannosidase"/>
    <property type="match status" value="1"/>
</dbReference>
<dbReference type="NCBIfam" id="TIGR01180">
    <property type="entry name" value="aman2_put"/>
    <property type="match status" value="1"/>
</dbReference>
<reference evidence="5" key="1">
    <citation type="journal article" date="2017" name="Proc. Natl. Acad. Sci. U.S.A.">
        <title>Simulation of Deepwater Horizon oil plume reveals substrate specialization within a complex community of hydrocarbon degraders.</title>
        <authorList>
            <person name="Hu P."/>
            <person name="Dubinsky E.A."/>
            <person name="Probst A.J."/>
            <person name="Wang J."/>
            <person name="Sieber C.M.K."/>
            <person name="Tom L.M."/>
            <person name="Gardinali P."/>
            <person name="Banfield J.F."/>
            <person name="Atlas R.M."/>
            <person name="Andersen G.L."/>
        </authorList>
    </citation>
    <scope>NUCLEOTIDE SEQUENCE [LARGE SCALE GENOMIC DNA]</scope>
</reference>
<proteinExistence type="predicted"/>
<evidence type="ECO:0000313" key="5">
    <source>
        <dbReference type="Proteomes" id="UP000243053"/>
    </source>
</evidence>
<dbReference type="GO" id="GO:0000224">
    <property type="term" value="F:peptide-N4-(N-acetyl-beta-glucosaminyl)asparagine amidase activity"/>
    <property type="evidence" value="ECO:0007669"/>
    <property type="project" value="TreeGrafter"/>
</dbReference>
<sequence>MRSLFFLLLLLPFSLAAETVTKYVNPFIGTSNFGATHPGAQFPHGMASVVPFNVAFKAGQENKFEKDEAWNSRSYVHDNKYLTGFSHVNLSGVGCPDLGSILLMPTSGALELDAEKYGSSYSNEQASPGYYRNTLDKYDIDVEVSSTLRTGISRYTFAKGQSQILLNLGLGLTNETGGMLKVVSNNEVEGFKMVGTFCYHSEDVRPVYFVAKLSKTAKSSGAWKKMPKYKGVEAQWIGYNGTYKPYKNYYQEIAGDDIGAYFQFDTEAQEQIEITVGISYVSIDNARANLNAEQPNFDFEHTKKAAQQKWQELLNRVQVSGSTDNKTLFYSALYHTLIHPNIIQDVNGDYPLMSQAGIGNTKGKNRYSVYSLWDTNRNLHPLLSLLYPEIQSEMVNTMVDMAKESGWLPKWELLGMETQVMVGDPATAVIADTYLRGIQDFDVDSAYQYVKKSALTTENNLLRPENKQYRELGYVPIDGEDKWGGTVSTSLEYYIADWNLAQLAKALGHQADYRSFLKRSMGYKKLFDPSTGMLRPKHINGDWFSPYDPQLGRNFEPAPGYIEGNAWNYRFYVPHDINGLISLLGGNKEFIKQLALTFSSDNFDMANEPDITYPFLFNYVKGEEWRSQEKVAELINKHFHNTPGGIPGNDDAGTLSAWLVFSMMGIYPVAPGDMNYAIVSPSFDQVSIELNPDYYKGKRLEIKSEFKSVDDKFISSMTFNNQSIDAYFISHDLLTSGGVLKFSLSDSANK</sequence>